<dbReference type="SUPFAM" id="SSF57850">
    <property type="entry name" value="RING/U-box"/>
    <property type="match status" value="4"/>
</dbReference>
<dbReference type="PROSITE" id="PS01357">
    <property type="entry name" value="ZF_ZZ_1"/>
    <property type="match status" value="1"/>
</dbReference>
<dbReference type="STRING" id="743788.S8FXJ9"/>
<evidence type="ECO:0000259" key="6">
    <source>
        <dbReference type="PROSITE" id="PS50119"/>
    </source>
</evidence>
<evidence type="ECO:0000313" key="9">
    <source>
        <dbReference type="EMBL" id="EPT02980.1"/>
    </source>
</evidence>
<dbReference type="HOGENOM" id="CLU_007319_0_0_1"/>
<proteinExistence type="predicted"/>
<feature type="domain" description="ZZ-type" evidence="7">
    <location>
        <begin position="688"/>
        <end position="740"/>
    </location>
</feature>
<feature type="domain" description="B box-type" evidence="6">
    <location>
        <begin position="995"/>
        <end position="1040"/>
    </location>
</feature>
<dbReference type="GO" id="GO:0070530">
    <property type="term" value="F:K63-linked polyubiquitin modification-dependent protein binding"/>
    <property type="evidence" value="ECO:0007669"/>
    <property type="project" value="TreeGrafter"/>
</dbReference>
<feature type="compositionally biased region" description="Low complexity" evidence="5">
    <location>
        <begin position="405"/>
        <end position="414"/>
    </location>
</feature>
<evidence type="ECO:0000313" key="10">
    <source>
        <dbReference type="Proteomes" id="UP000015241"/>
    </source>
</evidence>
<dbReference type="GO" id="GO:0005080">
    <property type="term" value="F:protein kinase C binding"/>
    <property type="evidence" value="ECO:0007669"/>
    <property type="project" value="TreeGrafter"/>
</dbReference>
<evidence type="ECO:0008006" key="11">
    <source>
        <dbReference type="Google" id="ProtNLM"/>
    </source>
</evidence>
<evidence type="ECO:0000256" key="3">
    <source>
        <dbReference type="ARBA" id="ARBA00022833"/>
    </source>
</evidence>
<sequence length="1070" mass="116470">MSYSDYGASISDYDTTESRPDRALVVECKYDEAVRKIRFSSTRTCSFELLRQRVEQGFSLFATPFAITYTDDDGEVTDIWTDADLTEAIRYFSPVHEERPISSSSSILSGPSLTRGKITLRVRISVEYDGPSLSDTSSLVSLDEYKNRNGSEYSLSLSAAPQGEPDDDSVTVSSKDLGSKYDVYRANGPKTVVMTTSREPLISKSPQPSTHASQREDGSATSFHPSLTSEIIQSAPGSQGGPRAQELDPFADERSQQGSSLVLERLKLEDGQKPSSSYGSYTLHSERGAAWLRDQNSRTIKSMLGDFPSPSEASFDHHAPDPADRRSVLSGELALHQDPSGKFYYAYTVGSSYAPSHDSGDEDASDIHRSSVQVEPAQSRPTSMDVHAVAVPDVPGPSGSDLRRSSTSASTSSANPFADPRPSVDFYRVDYIHPDVPPEVLQFITSIPPAPPRDPSTCSHCTIILDAIRYVCSTCGEKRPMSPSESSTSSGKGKDRAIDFVAHSPNDAHVYPPSPRSNSYPSPPSPSPSNSSWTAVSSSEGSHHPLRSFSDSTVNAHTSSNGGRRPSKPLPAIPTSPTANSSSPPVPQMMINGHMHGNGYGPYAREDIAMIGYELCWECLPSAGVTHALEMSVAPGSSPVHAKWSTSGEDALSQWRRTAPSQKGQLRHAYVEKSWGHGGWQDVEQDDRDSCNCSTCGTAIVNSRFKCASCEDFNLCKACYSQVHEIHPSHAFLVVPDKNGRPRGGSGSGGSGSGSSGTPTMQLTNCDGEYSLKHPGVKCMYCMQDIVGARFHCAICDTVDICQNCEAAGLPGNLDTSEGGHNSSHIMIKIPYPLPNAELQSASERAKTLWSGRDAATGQIVRSRRNSLLSAYDRTVLGIGSRSGPSSADSTTADAGVEDHGIRCDSCHEWIIGVRYQCASCPSLPKAYSLCAHCEERSYVLHDPMHVFFMFKRPLDRLLQIEYPLIPKIYKGPVGPSDGRFDPDNPKGYLKDVLHPKALCDRCMTQPKGIWFRCAYCAMDLCEDCETVDTHNDNHAFIVFKALINITLFKQFSDLDNPEPIIPYPIYNIR</sequence>
<dbReference type="Gene3D" id="3.10.20.90">
    <property type="entry name" value="Phosphatidylinositol 3-kinase Catalytic Subunit, Chain A, domain 1"/>
    <property type="match status" value="1"/>
</dbReference>
<feature type="compositionally biased region" description="Polar residues" evidence="5">
    <location>
        <begin position="549"/>
        <end position="562"/>
    </location>
</feature>
<evidence type="ECO:0000256" key="4">
    <source>
        <dbReference type="PROSITE-ProRule" id="PRU00228"/>
    </source>
</evidence>
<feature type="domain" description="PB1" evidence="8">
    <location>
        <begin position="23"/>
        <end position="98"/>
    </location>
</feature>
<dbReference type="PROSITE" id="PS50135">
    <property type="entry name" value="ZF_ZZ_2"/>
    <property type="match status" value="2"/>
</dbReference>
<gene>
    <name evidence="9" type="ORF">FOMPIDRAFT_1159557</name>
</gene>
<keyword evidence="1" id="KW-0479">Metal-binding</keyword>
<dbReference type="AlphaFoldDB" id="S8FXJ9"/>
<protein>
    <recommendedName>
        <fullName evidence="11">ZZ-type domain-containing protein</fullName>
    </recommendedName>
</protein>
<keyword evidence="10" id="KW-1185">Reference proteome</keyword>
<dbReference type="SUPFAM" id="SSF54277">
    <property type="entry name" value="CAD &amp; PB1 domains"/>
    <property type="match status" value="1"/>
</dbReference>
<dbReference type="OrthoDB" id="661148at2759"/>
<feature type="region of interest" description="Disordered" evidence="5">
    <location>
        <begin position="355"/>
        <end position="419"/>
    </location>
</feature>
<dbReference type="CDD" id="cd02249">
    <property type="entry name" value="ZZ"/>
    <property type="match status" value="1"/>
</dbReference>
<dbReference type="Proteomes" id="UP000015241">
    <property type="component" value="Unassembled WGS sequence"/>
</dbReference>
<evidence type="ECO:0000256" key="1">
    <source>
        <dbReference type="ARBA" id="ARBA00022723"/>
    </source>
</evidence>
<feature type="region of interest" description="Disordered" evidence="5">
    <location>
        <begin position="191"/>
        <end position="257"/>
    </location>
</feature>
<dbReference type="InterPro" id="IPR043145">
    <property type="entry name" value="Znf_ZZ_sf"/>
</dbReference>
<dbReference type="InterPro" id="IPR052260">
    <property type="entry name" value="Autophagy_Rcpt_SigReg"/>
</dbReference>
<dbReference type="GO" id="GO:0035973">
    <property type="term" value="P:aggrephagy"/>
    <property type="evidence" value="ECO:0007669"/>
    <property type="project" value="TreeGrafter"/>
</dbReference>
<evidence type="ECO:0000256" key="2">
    <source>
        <dbReference type="ARBA" id="ARBA00022771"/>
    </source>
</evidence>
<dbReference type="GO" id="GO:0007032">
    <property type="term" value="P:endosome organization"/>
    <property type="evidence" value="ECO:0007669"/>
    <property type="project" value="TreeGrafter"/>
</dbReference>
<accession>S8FXJ9</accession>
<dbReference type="InParanoid" id="S8FXJ9"/>
<feature type="compositionally biased region" description="Polar residues" evidence="5">
    <location>
        <begin position="219"/>
        <end position="237"/>
    </location>
</feature>
<evidence type="ECO:0000259" key="7">
    <source>
        <dbReference type="PROSITE" id="PS50135"/>
    </source>
</evidence>
<dbReference type="Pfam" id="PF00569">
    <property type="entry name" value="ZZ"/>
    <property type="match status" value="2"/>
</dbReference>
<dbReference type="PROSITE" id="PS51745">
    <property type="entry name" value="PB1"/>
    <property type="match status" value="1"/>
</dbReference>
<dbReference type="InterPro" id="IPR000433">
    <property type="entry name" value="Znf_ZZ"/>
</dbReference>
<dbReference type="PROSITE" id="PS50119">
    <property type="entry name" value="ZF_BBOX"/>
    <property type="match status" value="1"/>
</dbReference>
<dbReference type="InterPro" id="IPR000315">
    <property type="entry name" value="Znf_B-box"/>
</dbReference>
<feature type="region of interest" description="Disordered" evidence="5">
    <location>
        <begin position="302"/>
        <end position="325"/>
    </location>
</feature>
<reference evidence="9 10" key="1">
    <citation type="journal article" date="2012" name="Science">
        <title>The Paleozoic origin of enzymatic lignin decomposition reconstructed from 31 fungal genomes.</title>
        <authorList>
            <person name="Floudas D."/>
            <person name="Binder M."/>
            <person name="Riley R."/>
            <person name="Barry K."/>
            <person name="Blanchette R.A."/>
            <person name="Henrissat B."/>
            <person name="Martinez A.T."/>
            <person name="Otillar R."/>
            <person name="Spatafora J.W."/>
            <person name="Yadav J.S."/>
            <person name="Aerts A."/>
            <person name="Benoit I."/>
            <person name="Boyd A."/>
            <person name="Carlson A."/>
            <person name="Copeland A."/>
            <person name="Coutinho P.M."/>
            <person name="de Vries R.P."/>
            <person name="Ferreira P."/>
            <person name="Findley K."/>
            <person name="Foster B."/>
            <person name="Gaskell J."/>
            <person name="Glotzer D."/>
            <person name="Gorecki P."/>
            <person name="Heitman J."/>
            <person name="Hesse C."/>
            <person name="Hori C."/>
            <person name="Igarashi K."/>
            <person name="Jurgens J.A."/>
            <person name="Kallen N."/>
            <person name="Kersten P."/>
            <person name="Kohler A."/>
            <person name="Kuees U."/>
            <person name="Kumar T.K.A."/>
            <person name="Kuo A."/>
            <person name="LaButti K."/>
            <person name="Larrondo L.F."/>
            <person name="Lindquist E."/>
            <person name="Ling A."/>
            <person name="Lombard V."/>
            <person name="Lucas S."/>
            <person name="Lundell T."/>
            <person name="Martin R."/>
            <person name="McLaughlin D.J."/>
            <person name="Morgenstern I."/>
            <person name="Morin E."/>
            <person name="Murat C."/>
            <person name="Nagy L.G."/>
            <person name="Nolan M."/>
            <person name="Ohm R.A."/>
            <person name="Patyshakuliyeva A."/>
            <person name="Rokas A."/>
            <person name="Ruiz-Duenas F.J."/>
            <person name="Sabat G."/>
            <person name="Salamov A."/>
            <person name="Samejima M."/>
            <person name="Schmutz J."/>
            <person name="Slot J.C."/>
            <person name="St John F."/>
            <person name="Stenlid J."/>
            <person name="Sun H."/>
            <person name="Sun S."/>
            <person name="Syed K."/>
            <person name="Tsang A."/>
            <person name="Wiebenga A."/>
            <person name="Young D."/>
            <person name="Pisabarro A."/>
            <person name="Eastwood D.C."/>
            <person name="Martin F."/>
            <person name="Cullen D."/>
            <person name="Grigoriev I.V."/>
            <person name="Hibbett D.S."/>
        </authorList>
    </citation>
    <scope>NUCLEOTIDE SEQUENCE</scope>
    <source>
        <strain evidence="10">FP-58527</strain>
    </source>
</reference>
<dbReference type="PANTHER" id="PTHR15090:SF0">
    <property type="entry name" value="SEQUESTOSOME-1"/>
    <property type="match status" value="1"/>
</dbReference>
<dbReference type="SMART" id="SM00291">
    <property type="entry name" value="ZnF_ZZ"/>
    <property type="match status" value="4"/>
</dbReference>
<dbReference type="EMBL" id="KE504132">
    <property type="protein sequence ID" value="EPT02980.1"/>
    <property type="molecule type" value="Genomic_DNA"/>
</dbReference>
<feature type="compositionally biased region" description="Low complexity" evidence="5">
    <location>
        <begin position="528"/>
        <end position="539"/>
    </location>
</feature>
<dbReference type="eggNOG" id="ENOG502RRHN">
    <property type="taxonomic scope" value="Eukaryota"/>
</dbReference>
<evidence type="ECO:0000259" key="8">
    <source>
        <dbReference type="PROSITE" id="PS51745"/>
    </source>
</evidence>
<feature type="compositionally biased region" description="Gly residues" evidence="5">
    <location>
        <begin position="742"/>
        <end position="755"/>
    </location>
</feature>
<dbReference type="InterPro" id="IPR053793">
    <property type="entry name" value="PB1-like"/>
</dbReference>
<dbReference type="Gene3D" id="3.30.60.90">
    <property type="match status" value="4"/>
</dbReference>
<name>S8FXJ9_FOMSC</name>
<dbReference type="InterPro" id="IPR000270">
    <property type="entry name" value="PB1_dom"/>
</dbReference>
<keyword evidence="3" id="KW-0862">Zinc</keyword>
<evidence type="ECO:0000256" key="5">
    <source>
        <dbReference type="SAM" id="MobiDB-lite"/>
    </source>
</evidence>
<feature type="domain" description="ZZ-type" evidence="7">
    <location>
        <begin position="774"/>
        <end position="835"/>
    </location>
</feature>
<keyword evidence="2 4" id="KW-0863">Zinc-finger</keyword>
<feature type="region of interest" description="Disordered" evidence="5">
    <location>
        <begin position="734"/>
        <end position="758"/>
    </location>
</feature>
<feature type="region of interest" description="Disordered" evidence="5">
    <location>
        <begin position="505"/>
        <end position="590"/>
    </location>
</feature>
<dbReference type="PANTHER" id="PTHR15090">
    <property type="entry name" value="SEQUESTOSOME 1-RELATED"/>
    <property type="match status" value="1"/>
</dbReference>
<dbReference type="GO" id="GO:0008270">
    <property type="term" value="F:zinc ion binding"/>
    <property type="evidence" value="ECO:0007669"/>
    <property type="project" value="UniProtKB-KW"/>
</dbReference>
<feature type="compositionally biased region" description="Polar residues" evidence="5">
    <location>
        <begin position="193"/>
        <end position="212"/>
    </location>
</feature>
<feature type="compositionally biased region" description="Basic and acidic residues" evidence="5">
    <location>
        <begin position="314"/>
        <end position="325"/>
    </location>
</feature>
<dbReference type="GO" id="GO:0016235">
    <property type="term" value="C:aggresome"/>
    <property type="evidence" value="ECO:0007669"/>
    <property type="project" value="TreeGrafter"/>
</dbReference>
<organism evidence="9 10">
    <name type="scientific">Fomitopsis schrenkii</name>
    <name type="common">Brown rot fungus</name>
    <dbReference type="NCBI Taxonomy" id="2126942"/>
    <lineage>
        <taxon>Eukaryota</taxon>
        <taxon>Fungi</taxon>
        <taxon>Dikarya</taxon>
        <taxon>Basidiomycota</taxon>
        <taxon>Agaricomycotina</taxon>
        <taxon>Agaricomycetes</taxon>
        <taxon>Polyporales</taxon>
        <taxon>Fomitopsis</taxon>
    </lineage>
</organism>
<dbReference type="GO" id="GO:0044753">
    <property type="term" value="C:amphisome"/>
    <property type="evidence" value="ECO:0007669"/>
    <property type="project" value="TreeGrafter"/>
</dbReference>
<dbReference type="GO" id="GO:0000423">
    <property type="term" value="P:mitophagy"/>
    <property type="evidence" value="ECO:0007669"/>
    <property type="project" value="TreeGrafter"/>
</dbReference>
<dbReference type="Pfam" id="PF00564">
    <property type="entry name" value="PB1"/>
    <property type="match status" value="1"/>
</dbReference>